<dbReference type="PhylomeDB" id="T1JEF0"/>
<dbReference type="InterPro" id="IPR039948">
    <property type="entry name" value="ELC1"/>
</dbReference>
<dbReference type="AlphaFoldDB" id="T1JEF0"/>
<sequence length="117" mass="13395">MAEADSQVAIVEKVYGNDDCKGRNSLCVKLIAKDGGEFIIPREHANVSDIMKAIMLNGSGRQCAENEMNEVKFRGLTSPMLADVCKYLAHRVKYPEVWRAQPRPKKREEKFPNFYFR</sequence>
<keyword evidence="2" id="KW-1185">Reference proteome</keyword>
<dbReference type="Proteomes" id="UP000014500">
    <property type="component" value="Unassembled WGS sequence"/>
</dbReference>
<evidence type="ECO:0000313" key="2">
    <source>
        <dbReference type="Proteomes" id="UP000014500"/>
    </source>
</evidence>
<dbReference type="SUPFAM" id="SSF54695">
    <property type="entry name" value="POZ domain"/>
    <property type="match status" value="1"/>
</dbReference>
<evidence type="ECO:0008006" key="3">
    <source>
        <dbReference type="Google" id="ProtNLM"/>
    </source>
</evidence>
<dbReference type="EMBL" id="JH432116">
    <property type="status" value="NOT_ANNOTATED_CDS"/>
    <property type="molecule type" value="Genomic_DNA"/>
</dbReference>
<dbReference type="EnsemblMetazoa" id="SMAR012195-RA">
    <property type="protein sequence ID" value="SMAR012195-PA"/>
    <property type="gene ID" value="SMAR012195"/>
</dbReference>
<dbReference type="STRING" id="126957.T1JEF0"/>
<reference evidence="2" key="1">
    <citation type="submission" date="2011-05" db="EMBL/GenBank/DDBJ databases">
        <authorList>
            <person name="Richards S.R."/>
            <person name="Qu J."/>
            <person name="Jiang H."/>
            <person name="Jhangiani S.N."/>
            <person name="Agravi P."/>
            <person name="Goodspeed R."/>
            <person name="Gross S."/>
            <person name="Mandapat C."/>
            <person name="Jackson L."/>
            <person name="Mathew T."/>
            <person name="Pu L."/>
            <person name="Thornton R."/>
            <person name="Saada N."/>
            <person name="Wilczek-Boney K.B."/>
            <person name="Lee S."/>
            <person name="Kovar C."/>
            <person name="Wu Y."/>
            <person name="Scherer S.E."/>
            <person name="Worley K.C."/>
            <person name="Muzny D.M."/>
            <person name="Gibbs R."/>
        </authorList>
    </citation>
    <scope>NUCLEOTIDE SEQUENCE</scope>
    <source>
        <strain evidence="2">Brora</strain>
    </source>
</reference>
<protein>
    <recommendedName>
        <fullName evidence="3">SKP1 component POZ domain-containing protein</fullName>
    </recommendedName>
</protein>
<name>T1JEF0_STRMM</name>
<dbReference type="HOGENOM" id="CLU_2087872_0_0_1"/>
<organism evidence="1 2">
    <name type="scientific">Strigamia maritima</name>
    <name type="common">European centipede</name>
    <name type="synonym">Geophilus maritimus</name>
    <dbReference type="NCBI Taxonomy" id="126957"/>
    <lineage>
        <taxon>Eukaryota</taxon>
        <taxon>Metazoa</taxon>
        <taxon>Ecdysozoa</taxon>
        <taxon>Arthropoda</taxon>
        <taxon>Myriapoda</taxon>
        <taxon>Chilopoda</taxon>
        <taxon>Pleurostigmophora</taxon>
        <taxon>Geophilomorpha</taxon>
        <taxon>Linotaeniidae</taxon>
        <taxon>Strigamia</taxon>
    </lineage>
</organism>
<reference evidence="1" key="2">
    <citation type="submission" date="2015-02" db="UniProtKB">
        <authorList>
            <consortium name="EnsemblMetazoa"/>
        </authorList>
    </citation>
    <scope>IDENTIFICATION</scope>
</reference>
<proteinExistence type="predicted"/>
<dbReference type="eggNOG" id="KOG3473">
    <property type="taxonomic scope" value="Eukaryota"/>
</dbReference>
<evidence type="ECO:0000313" key="1">
    <source>
        <dbReference type="EnsemblMetazoa" id="SMAR012195-PA"/>
    </source>
</evidence>
<dbReference type="Gene3D" id="3.30.710.10">
    <property type="entry name" value="Potassium Channel Kv1.1, Chain A"/>
    <property type="match status" value="1"/>
</dbReference>
<dbReference type="PANTHER" id="PTHR20648">
    <property type="entry name" value="ELONGIN-C"/>
    <property type="match status" value="1"/>
</dbReference>
<accession>T1JEF0</accession>
<dbReference type="InterPro" id="IPR011333">
    <property type="entry name" value="SKP1/BTB/POZ_sf"/>
</dbReference>